<evidence type="ECO:0000256" key="1">
    <source>
        <dbReference type="ARBA" id="ARBA00022553"/>
    </source>
</evidence>
<dbReference type="PROSITE" id="PS50110">
    <property type="entry name" value="RESPONSE_REGULATORY"/>
    <property type="match status" value="1"/>
</dbReference>
<dbReference type="InterPro" id="IPR011006">
    <property type="entry name" value="CheY-like_superfamily"/>
</dbReference>
<evidence type="ECO:0000259" key="4">
    <source>
        <dbReference type="PROSITE" id="PS50043"/>
    </source>
</evidence>
<evidence type="ECO:0000259" key="5">
    <source>
        <dbReference type="PROSITE" id="PS50110"/>
    </source>
</evidence>
<feature type="modified residue" description="4-aspartylphosphate" evidence="3">
    <location>
        <position position="59"/>
    </location>
</feature>
<gene>
    <name evidence="6" type="ORF">DPV79_37810</name>
</gene>
<dbReference type="PANTHER" id="PTHR43214">
    <property type="entry name" value="TWO-COMPONENT RESPONSE REGULATOR"/>
    <property type="match status" value="1"/>
</dbReference>
<dbReference type="SUPFAM" id="SSF46894">
    <property type="entry name" value="C-terminal effector domain of the bipartite response regulators"/>
    <property type="match status" value="1"/>
</dbReference>
<dbReference type="GO" id="GO:0006355">
    <property type="term" value="P:regulation of DNA-templated transcription"/>
    <property type="evidence" value="ECO:0007669"/>
    <property type="project" value="InterPro"/>
</dbReference>
<dbReference type="Pfam" id="PF00196">
    <property type="entry name" value="GerE"/>
    <property type="match status" value="1"/>
</dbReference>
<dbReference type="CDD" id="cd17535">
    <property type="entry name" value="REC_NarL-like"/>
    <property type="match status" value="1"/>
</dbReference>
<dbReference type="Gene3D" id="3.40.50.2300">
    <property type="match status" value="1"/>
</dbReference>
<proteinExistence type="predicted"/>
<protein>
    <submittedName>
        <fullName evidence="6">DNA-binding response regulator</fullName>
    </submittedName>
</protein>
<sequence length="217" mass="23531">MRDMKTITVAVADDHPVVLESLDRLLQRHPPFRVVHTCRSGTELIAALTQSPVDIAVVDYSMSRGERPLDGLPLLRKLRDIAPRTRCVMFTAHSNPSVLAAALKLGVAAIVSKDDPLAEIVGACRRVGTARACYLSPTARAAVERGEAGTLGGHPALTARELEVVRLFASGHTLQDIAKQLGRSVSTVSTQKYTAMRKLQADSNTHLIRYAYENGLI</sequence>
<dbReference type="Proteomes" id="UP000252458">
    <property type="component" value="Unassembled WGS sequence"/>
</dbReference>
<dbReference type="SUPFAM" id="SSF52172">
    <property type="entry name" value="CheY-like"/>
    <property type="match status" value="1"/>
</dbReference>
<keyword evidence="2 6" id="KW-0238">DNA-binding</keyword>
<accession>A0A365QI77</accession>
<dbReference type="Gene3D" id="1.10.10.10">
    <property type="entry name" value="Winged helix-like DNA-binding domain superfamily/Winged helix DNA-binding domain"/>
    <property type="match status" value="1"/>
</dbReference>
<dbReference type="PRINTS" id="PR00038">
    <property type="entry name" value="HTHLUXR"/>
</dbReference>
<reference evidence="6 7" key="1">
    <citation type="submission" date="2018-06" db="EMBL/GenBank/DDBJ databases">
        <title>Draft genome sequence of Burkholderia reimsis strain BE51 isolated from a French agricultural soil.</title>
        <authorList>
            <person name="Esmaeel Q."/>
        </authorList>
    </citation>
    <scope>NUCLEOTIDE SEQUENCE [LARGE SCALE GENOMIC DNA]</scope>
    <source>
        <strain evidence="6 7">BE51</strain>
    </source>
</reference>
<name>A0A365QI77_9BURK</name>
<dbReference type="SMART" id="SM00448">
    <property type="entry name" value="REC"/>
    <property type="match status" value="1"/>
</dbReference>
<feature type="domain" description="HTH luxR-type" evidence="4">
    <location>
        <begin position="150"/>
        <end position="215"/>
    </location>
</feature>
<dbReference type="GO" id="GO:0000160">
    <property type="term" value="P:phosphorelay signal transduction system"/>
    <property type="evidence" value="ECO:0007669"/>
    <property type="project" value="InterPro"/>
</dbReference>
<dbReference type="InterPro" id="IPR000792">
    <property type="entry name" value="Tscrpt_reg_LuxR_C"/>
</dbReference>
<dbReference type="EMBL" id="QMFZ01000056">
    <property type="protein sequence ID" value="RBB32628.1"/>
    <property type="molecule type" value="Genomic_DNA"/>
</dbReference>
<dbReference type="InterPro" id="IPR001789">
    <property type="entry name" value="Sig_transdc_resp-reg_receiver"/>
</dbReference>
<dbReference type="PANTHER" id="PTHR43214:SF17">
    <property type="entry name" value="TRANSCRIPTIONAL REGULATORY PROTEIN RCSB"/>
    <property type="match status" value="1"/>
</dbReference>
<evidence type="ECO:0000313" key="7">
    <source>
        <dbReference type="Proteomes" id="UP000252458"/>
    </source>
</evidence>
<dbReference type="InterPro" id="IPR058245">
    <property type="entry name" value="NreC/VraR/RcsB-like_REC"/>
</dbReference>
<evidence type="ECO:0000313" key="6">
    <source>
        <dbReference type="EMBL" id="RBB32628.1"/>
    </source>
</evidence>
<dbReference type="SMART" id="SM00421">
    <property type="entry name" value="HTH_LUXR"/>
    <property type="match status" value="1"/>
</dbReference>
<dbReference type="InterPro" id="IPR036388">
    <property type="entry name" value="WH-like_DNA-bd_sf"/>
</dbReference>
<keyword evidence="7" id="KW-1185">Reference proteome</keyword>
<evidence type="ECO:0000256" key="3">
    <source>
        <dbReference type="PROSITE-ProRule" id="PRU00169"/>
    </source>
</evidence>
<keyword evidence="1 3" id="KW-0597">Phosphoprotein</keyword>
<feature type="domain" description="Response regulatory" evidence="5">
    <location>
        <begin position="8"/>
        <end position="128"/>
    </location>
</feature>
<dbReference type="AlphaFoldDB" id="A0A365QI77"/>
<dbReference type="CDD" id="cd06170">
    <property type="entry name" value="LuxR_C_like"/>
    <property type="match status" value="1"/>
</dbReference>
<dbReference type="InterPro" id="IPR016032">
    <property type="entry name" value="Sig_transdc_resp-reg_C-effctor"/>
</dbReference>
<organism evidence="6 7">
    <name type="scientific">Burkholderia reimsis</name>
    <dbReference type="NCBI Taxonomy" id="2234132"/>
    <lineage>
        <taxon>Bacteria</taxon>
        <taxon>Pseudomonadati</taxon>
        <taxon>Pseudomonadota</taxon>
        <taxon>Betaproteobacteria</taxon>
        <taxon>Burkholderiales</taxon>
        <taxon>Burkholderiaceae</taxon>
        <taxon>Burkholderia</taxon>
    </lineage>
</organism>
<dbReference type="GO" id="GO:0003677">
    <property type="term" value="F:DNA binding"/>
    <property type="evidence" value="ECO:0007669"/>
    <property type="project" value="UniProtKB-KW"/>
</dbReference>
<evidence type="ECO:0000256" key="2">
    <source>
        <dbReference type="ARBA" id="ARBA00023125"/>
    </source>
</evidence>
<dbReference type="InterPro" id="IPR039420">
    <property type="entry name" value="WalR-like"/>
</dbReference>
<dbReference type="Pfam" id="PF00072">
    <property type="entry name" value="Response_reg"/>
    <property type="match status" value="1"/>
</dbReference>
<dbReference type="PROSITE" id="PS50043">
    <property type="entry name" value="HTH_LUXR_2"/>
    <property type="match status" value="1"/>
</dbReference>
<comment type="caution">
    <text evidence="6">The sequence shown here is derived from an EMBL/GenBank/DDBJ whole genome shotgun (WGS) entry which is preliminary data.</text>
</comment>